<accession>A0A024GEC1</accession>
<comment type="caution">
    <text evidence="1">The sequence shown here is derived from an EMBL/GenBank/DDBJ whole genome shotgun (WGS) entry which is preliminary data.</text>
</comment>
<organism evidence="1 2">
    <name type="scientific">Albugo candida</name>
    <dbReference type="NCBI Taxonomy" id="65357"/>
    <lineage>
        <taxon>Eukaryota</taxon>
        <taxon>Sar</taxon>
        <taxon>Stramenopiles</taxon>
        <taxon>Oomycota</taxon>
        <taxon>Peronosporomycetes</taxon>
        <taxon>Albuginales</taxon>
        <taxon>Albuginaceae</taxon>
        <taxon>Albugo</taxon>
    </lineage>
</organism>
<proteinExistence type="predicted"/>
<gene>
    <name evidence="1" type="ORF">BN9_060970</name>
</gene>
<protein>
    <submittedName>
        <fullName evidence="1">Uncharacterized protein</fullName>
    </submittedName>
</protein>
<sequence>MRILPYVLCHTHFAENANLLSASKPRFSQVDARLTRPALKTKALRFHLSQKEPFMEVSIPARFSTPHVTQIPRSGSRDCACRYKCNSSSSRKFNNWIIYIRLKINM</sequence>
<dbReference type="Proteomes" id="UP000053237">
    <property type="component" value="Unassembled WGS sequence"/>
</dbReference>
<keyword evidence="2" id="KW-1185">Reference proteome</keyword>
<evidence type="ECO:0000313" key="2">
    <source>
        <dbReference type="Proteomes" id="UP000053237"/>
    </source>
</evidence>
<evidence type="ECO:0000313" key="1">
    <source>
        <dbReference type="EMBL" id="CCI45224.1"/>
    </source>
</evidence>
<reference evidence="1 2" key="1">
    <citation type="submission" date="2012-05" db="EMBL/GenBank/DDBJ databases">
        <title>Recombination and specialization in a pathogen metapopulation.</title>
        <authorList>
            <person name="Gardiner A."/>
            <person name="Kemen E."/>
            <person name="Schultz-Larsen T."/>
            <person name="MacLean D."/>
            <person name="Van Oosterhout C."/>
            <person name="Jones J.D.G."/>
        </authorList>
    </citation>
    <scope>NUCLEOTIDE SEQUENCE [LARGE SCALE GENOMIC DNA]</scope>
    <source>
        <strain evidence="1 2">Ac Nc2</strain>
    </source>
</reference>
<dbReference type="InParanoid" id="A0A024GEC1"/>
<name>A0A024GEC1_9STRA</name>
<dbReference type="EMBL" id="CAIX01000093">
    <property type="protein sequence ID" value="CCI45224.1"/>
    <property type="molecule type" value="Genomic_DNA"/>
</dbReference>
<dbReference type="AlphaFoldDB" id="A0A024GEC1"/>